<dbReference type="Pfam" id="PF00481">
    <property type="entry name" value="PP2C"/>
    <property type="match status" value="1"/>
</dbReference>
<proteinExistence type="inferred from homology"/>
<organism evidence="8 9">
    <name type="scientific">Thalassiosira oceanica</name>
    <name type="common">Marine diatom</name>
    <dbReference type="NCBI Taxonomy" id="159749"/>
    <lineage>
        <taxon>Eukaryota</taxon>
        <taxon>Sar</taxon>
        <taxon>Stramenopiles</taxon>
        <taxon>Ochrophyta</taxon>
        <taxon>Bacillariophyta</taxon>
        <taxon>Coscinodiscophyceae</taxon>
        <taxon>Thalassiosirophycidae</taxon>
        <taxon>Thalassiosirales</taxon>
        <taxon>Thalassiosiraceae</taxon>
        <taxon>Thalassiosira</taxon>
    </lineage>
</organism>
<dbReference type="Proteomes" id="UP000266841">
    <property type="component" value="Unassembled WGS sequence"/>
</dbReference>
<dbReference type="EMBL" id="AGNL01048700">
    <property type="protein sequence ID" value="EJK45201.1"/>
    <property type="molecule type" value="Genomic_DNA"/>
</dbReference>
<dbReference type="Pfam" id="PF13469">
    <property type="entry name" value="Sulfotransfer_3"/>
    <property type="match status" value="1"/>
</dbReference>
<feature type="region of interest" description="Disordered" evidence="6">
    <location>
        <begin position="1"/>
        <end position="62"/>
    </location>
</feature>
<dbReference type="PROSITE" id="PS51746">
    <property type="entry name" value="PPM_2"/>
    <property type="match status" value="1"/>
</dbReference>
<protein>
    <recommendedName>
        <fullName evidence="7">PPM-type phosphatase domain-containing protein</fullName>
    </recommendedName>
</protein>
<evidence type="ECO:0000256" key="3">
    <source>
        <dbReference type="ARBA" id="ARBA00022801"/>
    </source>
</evidence>
<keyword evidence="3 5" id="KW-0378">Hydrolase</keyword>
<dbReference type="eggNOG" id="KOG0698">
    <property type="taxonomic scope" value="Eukaryota"/>
</dbReference>
<dbReference type="GO" id="GO:0004722">
    <property type="term" value="F:protein serine/threonine phosphatase activity"/>
    <property type="evidence" value="ECO:0007669"/>
    <property type="project" value="InterPro"/>
</dbReference>
<reference evidence="8 9" key="1">
    <citation type="journal article" date="2012" name="Genome Biol.">
        <title>Genome and low-iron response of an oceanic diatom adapted to chronic iron limitation.</title>
        <authorList>
            <person name="Lommer M."/>
            <person name="Specht M."/>
            <person name="Roy A.S."/>
            <person name="Kraemer L."/>
            <person name="Andreson R."/>
            <person name="Gutowska M.A."/>
            <person name="Wolf J."/>
            <person name="Bergner S.V."/>
            <person name="Schilhabel M.B."/>
            <person name="Klostermeier U.C."/>
            <person name="Beiko R.G."/>
            <person name="Rosenstiel P."/>
            <person name="Hippler M."/>
            <person name="Laroche J."/>
        </authorList>
    </citation>
    <scope>NUCLEOTIDE SEQUENCE [LARGE SCALE GENOMIC DNA]</scope>
    <source>
        <strain evidence="8 9">CCMP1005</strain>
    </source>
</reference>
<feature type="domain" description="PPM-type phosphatase" evidence="7">
    <location>
        <begin position="602"/>
        <end position="867"/>
    </location>
</feature>
<name>K0R8V1_THAOC</name>
<dbReference type="InterPro" id="IPR000222">
    <property type="entry name" value="PP2C_BS"/>
</dbReference>
<keyword evidence="2" id="KW-0479">Metal-binding</keyword>
<feature type="compositionally biased region" description="Low complexity" evidence="6">
    <location>
        <begin position="42"/>
        <end position="54"/>
    </location>
</feature>
<comment type="similarity">
    <text evidence="5">Belongs to the PP2C family.</text>
</comment>
<dbReference type="SUPFAM" id="SSF52540">
    <property type="entry name" value="P-loop containing nucleoside triphosphate hydrolases"/>
    <property type="match status" value="1"/>
</dbReference>
<evidence type="ECO:0000256" key="1">
    <source>
        <dbReference type="ARBA" id="ARBA00004170"/>
    </source>
</evidence>
<dbReference type="PANTHER" id="PTHR47992">
    <property type="entry name" value="PROTEIN PHOSPHATASE"/>
    <property type="match status" value="1"/>
</dbReference>
<evidence type="ECO:0000313" key="9">
    <source>
        <dbReference type="Proteomes" id="UP000266841"/>
    </source>
</evidence>
<evidence type="ECO:0000256" key="4">
    <source>
        <dbReference type="ARBA" id="ARBA00022912"/>
    </source>
</evidence>
<feature type="compositionally biased region" description="Polar residues" evidence="6">
    <location>
        <begin position="16"/>
        <end position="30"/>
    </location>
</feature>
<dbReference type="GO" id="GO:0046872">
    <property type="term" value="F:metal ion binding"/>
    <property type="evidence" value="ECO:0007669"/>
    <property type="project" value="UniProtKB-KW"/>
</dbReference>
<dbReference type="CDD" id="cd00143">
    <property type="entry name" value="PP2Cc"/>
    <property type="match status" value="1"/>
</dbReference>
<dbReference type="Gene3D" id="3.60.40.10">
    <property type="entry name" value="PPM-type phosphatase domain"/>
    <property type="match status" value="1"/>
</dbReference>
<dbReference type="AlphaFoldDB" id="K0R8V1"/>
<dbReference type="InterPro" id="IPR027417">
    <property type="entry name" value="P-loop_NTPase"/>
</dbReference>
<feature type="compositionally biased region" description="Acidic residues" evidence="6">
    <location>
        <begin position="1"/>
        <end position="10"/>
    </location>
</feature>
<evidence type="ECO:0000313" key="8">
    <source>
        <dbReference type="EMBL" id="EJK45201.1"/>
    </source>
</evidence>
<sequence length="1086" mass="120099">MGFTTCDDDNREPATANRNGPSPGNATEITTEMGDKQGKCGSFSSTSFETSSAEDSGDGASNLFAGIQDEAVQDTPAEQAAGSFIGSLPFGLNTVKAEVQPVFFMIGCQRSGSNWLRTMLGEREDLIAPHPPHIMRDFSPLLQKYGDLNKQPNLKILIDHVCAMVEKNQVQWVDLHGRPVRFNRFAILAEVMISLECLACKLRFEAIDSNECGTTRESAHEFQIEDTRFHLLAIFDAIMNTMAAVNSKKIWMCKSMGMSNFHDILLKFYGKEKLRYIYLVRDPRDVTLSFMKTPVGDCHPFAIAKKWARLQDAAARIVDECPDLIHELTYESVLGDKETQVARVLDFMGDRDVCRTMRRGSVVALKSENEVATSAKTGREAMMARSLSYQFKNLTRGDSFRKGQLKKWVLQMSDEDLLIVESVAYDQLVRLGYEPHYPAIEHLEIDSTMEDKYTLENERLIRKMNEELAEENPEDLRRRKIQGDVLKKDTSHHYDGLFVKSPEMNIDDALDRIDELRECYGLNKTAESAVYDFSSFPTSASRIGYLSDLEVGARFKVSYPKTIKLDDGLSIHYAVATQGGYYPDNKTKPNQDAYLAGEIVMEPDSVSTRGWYKKLGTKKPSGALFGVFDGHGPTGDSCSWAAAKNVKETFCGDANELDSGTLHKTTTTIFAKSYHRASYLLEEGDLVDADESGTTASSLFITSTAIHAANVGDSRSILVTPSINSGGSNQVVTRLTSDHSLDCEVEARRIKESGGIICSTGTTKRVFTRDGDLGTAFTRSLGDALAKNLGVVASPECETYAMPKEDSLFVIASDGIFDFISDNEVAEICAKHSDPSKACRELVGKAYYRWGDSEERVDDITVVVAMLKKRPQGVKRLTSKLGRLSTSSVSTSSLAAKMRRRVGVQGGPPDWEPWWHPSSSADQLTAGADVSIAFKGNVLADTTTFNRARKFLITHFGESTQTGVALLGAQAIVSMEAPAADDINTKNFAEQQRHSGTNCTPNLASPIGSPYCDCNTITVHARRQEDVVVVTKEQTKWDDEAKDKVNLVSPSLQQAQLEWDKFCEDYRHGSVLPEEVDGRYILSAPI</sequence>
<dbReference type="Gene3D" id="3.40.50.300">
    <property type="entry name" value="P-loop containing nucleotide triphosphate hydrolases"/>
    <property type="match status" value="1"/>
</dbReference>
<keyword evidence="4 5" id="KW-0904">Protein phosphatase</keyword>
<evidence type="ECO:0000256" key="5">
    <source>
        <dbReference type="RuleBase" id="RU003465"/>
    </source>
</evidence>
<dbReference type="InterPro" id="IPR001932">
    <property type="entry name" value="PPM-type_phosphatase-like_dom"/>
</dbReference>
<evidence type="ECO:0000256" key="6">
    <source>
        <dbReference type="SAM" id="MobiDB-lite"/>
    </source>
</evidence>
<dbReference type="InterPro" id="IPR036457">
    <property type="entry name" value="PPM-type-like_dom_sf"/>
</dbReference>
<dbReference type="GO" id="GO:0016020">
    <property type="term" value="C:membrane"/>
    <property type="evidence" value="ECO:0007669"/>
    <property type="project" value="UniProtKB-SubCell"/>
</dbReference>
<gene>
    <name evidence="8" type="ORF">THAOC_36193</name>
</gene>
<comment type="subcellular location">
    <subcellularLocation>
        <location evidence="1">Membrane</location>
        <topology evidence="1">Peripheral membrane protein</topology>
    </subcellularLocation>
</comment>
<keyword evidence="9" id="KW-1185">Reference proteome</keyword>
<evidence type="ECO:0000259" key="7">
    <source>
        <dbReference type="PROSITE" id="PS51746"/>
    </source>
</evidence>
<comment type="caution">
    <text evidence="8">The sequence shown here is derived from an EMBL/GenBank/DDBJ whole genome shotgun (WGS) entry which is preliminary data.</text>
</comment>
<dbReference type="SUPFAM" id="SSF81606">
    <property type="entry name" value="PP2C-like"/>
    <property type="match status" value="1"/>
</dbReference>
<evidence type="ECO:0000256" key="2">
    <source>
        <dbReference type="ARBA" id="ARBA00022723"/>
    </source>
</evidence>
<accession>K0R8V1</accession>
<dbReference type="OrthoDB" id="205623at2759"/>
<dbReference type="PROSITE" id="PS01032">
    <property type="entry name" value="PPM_1"/>
    <property type="match status" value="1"/>
</dbReference>
<dbReference type="SMART" id="SM00332">
    <property type="entry name" value="PP2Cc"/>
    <property type="match status" value="1"/>
</dbReference>
<dbReference type="InterPro" id="IPR015655">
    <property type="entry name" value="PP2C"/>
</dbReference>